<accession>A0A840MN31</accession>
<evidence type="ECO:0000313" key="2">
    <source>
        <dbReference type="EMBL" id="MBB5018152.1"/>
    </source>
</evidence>
<keyword evidence="1" id="KW-1133">Transmembrane helix</keyword>
<evidence type="ECO:0000256" key="1">
    <source>
        <dbReference type="SAM" id="Phobius"/>
    </source>
</evidence>
<sequence>MSPEDKQIAARAALWNLLNITLLPGLAFALLVMLARLHWQHGTPWVRGHVRGAVATSIWSGVLLVAVSALLVWGIGWDQPATWVALILYFTCCHSALILFSLYAWSRAAAGKAMRYPWPGLKG</sequence>
<dbReference type="EMBL" id="JACHHY010000007">
    <property type="protein sequence ID" value="MBB5018152.1"/>
    <property type="molecule type" value="Genomic_DNA"/>
</dbReference>
<dbReference type="RefSeq" id="WP_184037000.1">
    <property type="nucleotide sequence ID" value="NZ_JACHHY010000007.1"/>
</dbReference>
<feature type="transmembrane region" description="Helical" evidence="1">
    <location>
        <begin position="12"/>
        <end position="34"/>
    </location>
</feature>
<evidence type="ECO:0008006" key="4">
    <source>
        <dbReference type="Google" id="ProtNLM"/>
    </source>
</evidence>
<name>A0A840MN31_9PROT</name>
<gene>
    <name evidence="2" type="ORF">HNQ59_001437</name>
</gene>
<organism evidence="2 3">
    <name type="scientific">Chitinivorax tropicus</name>
    <dbReference type="NCBI Taxonomy" id="714531"/>
    <lineage>
        <taxon>Bacteria</taxon>
        <taxon>Pseudomonadati</taxon>
        <taxon>Pseudomonadota</taxon>
        <taxon>Betaproteobacteria</taxon>
        <taxon>Chitinivorax</taxon>
    </lineage>
</organism>
<feature type="transmembrane region" description="Helical" evidence="1">
    <location>
        <begin position="81"/>
        <end position="105"/>
    </location>
</feature>
<dbReference type="AlphaFoldDB" id="A0A840MN31"/>
<feature type="transmembrane region" description="Helical" evidence="1">
    <location>
        <begin position="54"/>
        <end position="75"/>
    </location>
</feature>
<proteinExistence type="predicted"/>
<keyword evidence="3" id="KW-1185">Reference proteome</keyword>
<dbReference type="Proteomes" id="UP000575898">
    <property type="component" value="Unassembled WGS sequence"/>
</dbReference>
<comment type="caution">
    <text evidence="2">The sequence shown here is derived from an EMBL/GenBank/DDBJ whole genome shotgun (WGS) entry which is preliminary data.</text>
</comment>
<protein>
    <recommendedName>
        <fullName evidence="4">Cytochrome C oxidase subunit III</fullName>
    </recommendedName>
</protein>
<keyword evidence="1" id="KW-0472">Membrane</keyword>
<keyword evidence="1" id="KW-0812">Transmembrane</keyword>
<reference evidence="2 3" key="1">
    <citation type="submission" date="2020-08" db="EMBL/GenBank/DDBJ databases">
        <title>Genomic Encyclopedia of Type Strains, Phase IV (KMG-IV): sequencing the most valuable type-strain genomes for metagenomic binning, comparative biology and taxonomic classification.</title>
        <authorList>
            <person name="Goeker M."/>
        </authorList>
    </citation>
    <scope>NUCLEOTIDE SEQUENCE [LARGE SCALE GENOMIC DNA]</scope>
    <source>
        <strain evidence="2 3">DSM 27165</strain>
    </source>
</reference>
<evidence type="ECO:0000313" key="3">
    <source>
        <dbReference type="Proteomes" id="UP000575898"/>
    </source>
</evidence>